<dbReference type="InterPro" id="IPR002744">
    <property type="entry name" value="MIP18-like"/>
</dbReference>
<dbReference type="Gene3D" id="3.40.50.300">
    <property type="entry name" value="P-loop containing nucleotide triphosphate hydrolases"/>
    <property type="match status" value="1"/>
</dbReference>
<evidence type="ECO:0000256" key="4">
    <source>
        <dbReference type="ARBA" id="ARBA00022741"/>
    </source>
</evidence>
<dbReference type="Gene3D" id="3.30.300.130">
    <property type="entry name" value="Fe-S cluster assembly (FSCA)"/>
    <property type="match status" value="1"/>
</dbReference>
<dbReference type="GO" id="GO:0140663">
    <property type="term" value="F:ATP-dependent FeS chaperone activity"/>
    <property type="evidence" value="ECO:0007669"/>
    <property type="project" value="InterPro"/>
</dbReference>
<keyword evidence="8 9" id="KW-0411">Iron-sulfur</keyword>
<dbReference type="AlphaFoldDB" id="A0A2M9XE77"/>
<keyword evidence="3 9" id="KW-0479">Metal-binding</keyword>
<comment type="similarity">
    <text evidence="1">In the N-terminal section; belongs to the MIP18 family.</text>
</comment>
<dbReference type="PANTHER" id="PTHR42961:SF2">
    <property type="entry name" value="IRON-SULFUR PROTEIN NUBPL"/>
    <property type="match status" value="1"/>
</dbReference>
<accession>A0A2M9XE77</accession>
<reference evidence="11 12" key="1">
    <citation type="submission" date="2017-07" db="EMBL/GenBank/DDBJ databases">
        <title>Leptospira spp. isolated from tropical soils.</title>
        <authorList>
            <person name="Thibeaux R."/>
            <person name="Iraola G."/>
            <person name="Ferres I."/>
            <person name="Bierque E."/>
            <person name="Girault D."/>
            <person name="Soupe-Gilbert M.-E."/>
            <person name="Picardeau M."/>
            <person name="Goarant C."/>
        </authorList>
    </citation>
    <scope>NUCLEOTIDE SEQUENCE [LARGE SCALE GENOMIC DNA]</scope>
    <source>
        <strain evidence="11 12">MCA1-C-A1</strain>
    </source>
</reference>
<dbReference type="InterPro" id="IPR044304">
    <property type="entry name" value="NUBPL-like"/>
</dbReference>
<evidence type="ECO:0000259" key="10">
    <source>
        <dbReference type="Pfam" id="PF01883"/>
    </source>
</evidence>
<comment type="function">
    <text evidence="9">Binds and transfers iron-sulfur (Fe-S) clusters to target apoproteins. Can hydrolyze ATP.</text>
</comment>
<comment type="subunit">
    <text evidence="9">Homodimer.</text>
</comment>
<evidence type="ECO:0000256" key="8">
    <source>
        <dbReference type="ARBA" id="ARBA00023014"/>
    </source>
</evidence>
<dbReference type="GO" id="GO:0016226">
    <property type="term" value="P:iron-sulfur cluster assembly"/>
    <property type="evidence" value="ECO:0007669"/>
    <property type="project" value="InterPro"/>
</dbReference>
<evidence type="ECO:0000256" key="6">
    <source>
        <dbReference type="ARBA" id="ARBA00022840"/>
    </source>
</evidence>
<comment type="similarity">
    <text evidence="2">In the C-terminal section; belongs to the Mrp/NBP35 ATP-binding proteins family.</text>
</comment>
<sequence length="348" mass="37429">MAGKLQPIDIQRELTKIKHPELKKDIVSLGMIGSLEIGEEETSILVKTPSQDRRVQIGLEAQIRQTLSKKEGVGKVKIKFEVDPKMTLDDSNKILGVKKVIAIGSGKGGVGKSTVTVNLASAAAAMGYKVGVMDADIYGPSIGKMFGVNGKVALKAEEDKIYPLEKDGLKIISFSFLIEEKQPVVWRGPMLGKAVEQFLYDIVWGELDFLFIDLPPGTGDVQLSLAQLIDLDGAILVTTPQTVALLDANRAASMFQQVKVPILGVVENMSEFVCPNCGHASAIFSSGGGQKLADSADTKFLGGVPLTMDVMSAGEAGKPLVFQEPDGIIAKSYKNILQNLAEEIKKWE</sequence>
<keyword evidence="7 9" id="KW-0408">Iron</keyword>
<dbReference type="Proteomes" id="UP000232196">
    <property type="component" value="Unassembled WGS sequence"/>
</dbReference>
<dbReference type="EMBL" id="NPDN01000003">
    <property type="protein sequence ID" value="PJZ25997.1"/>
    <property type="molecule type" value="Genomic_DNA"/>
</dbReference>
<evidence type="ECO:0000313" key="12">
    <source>
        <dbReference type="Proteomes" id="UP000232196"/>
    </source>
</evidence>
<dbReference type="InterPro" id="IPR033756">
    <property type="entry name" value="YlxH/NBP35"/>
</dbReference>
<gene>
    <name evidence="11" type="ORF">CH357_05695</name>
</gene>
<dbReference type="CDD" id="cd02037">
    <property type="entry name" value="Mrp_NBP35"/>
    <property type="match status" value="1"/>
</dbReference>
<feature type="domain" description="MIP18 family-like" evidence="10">
    <location>
        <begin position="9"/>
        <end position="77"/>
    </location>
</feature>
<evidence type="ECO:0000256" key="5">
    <source>
        <dbReference type="ARBA" id="ARBA00022801"/>
    </source>
</evidence>
<dbReference type="GO" id="GO:0005524">
    <property type="term" value="F:ATP binding"/>
    <property type="evidence" value="ECO:0007669"/>
    <property type="project" value="UniProtKB-UniRule"/>
</dbReference>
<proteinExistence type="inferred from homology"/>
<evidence type="ECO:0000256" key="3">
    <source>
        <dbReference type="ARBA" id="ARBA00022723"/>
    </source>
</evidence>
<evidence type="ECO:0000256" key="2">
    <source>
        <dbReference type="ARBA" id="ARBA00008205"/>
    </source>
</evidence>
<keyword evidence="5 9" id="KW-0378">Hydrolase</keyword>
<dbReference type="SUPFAM" id="SSF117916">
    <property type="entry name" value="Fe-S cluster assembly (FSCA) domain-like"/>
    <property type="match status" value="1"/>
</dbReference>
<dbReference type="FunFam" id="3.40.50.300:FF:000304">
    <property type="entry name" value="Iron-sulfur cluster carrier protein"/>
    <property type="match status" value="1"/>
</dbReference>
<dbReference type="OrthoDB" id="9809679at2"/>
<dbReference type="Pfam" id="PF10609">
    <property type="entry name" value="ParA"/>
    <property type="match status" value="1"/>
</dbReference>
<dbReference type="InterPro" id="IPR027417">
    <property type="entry name" value="P-loop_NTPase"/>
</dbReference>
<protein>
    <recommendedName>
        <fullName evidence="9">Iron-sulfur cluster carrier protein</fullName>
    </recommendedName>
</protein>
<dbReference type="SUPFAM" id="SSF52540">
    <property type="entry name" value="P-loop containing nucleoside triphosphate hydrolases"/>
    <property type="match status" value="1"/>
</dbReference>
<dbReference type="PANTHER" id="PTHR42961">
    <property type="entry name" value="IRON-SULFUR PROTEIN NUBPL"/>
    <property type="match status" value="1"/>
</dbReference>
<dbReference type="HAMAP" id="MF_02040">
    <property type="entry name" value="Mrp_NBP35"/>
    <property type="match status" value="1"/>
</dbReference>
<dbReference type="GO" id="GO:0046872">
    <property type="term" value="F:metal ion binding"/>
    <property type="evidence" value="ECO:0007669"/>
    <property type="project" value="UniProtKB-KW"/>
</dbReference>
<dbReference type="InterPro" id="IPR019591">
    <property type="entry name" value="Mrp/NBP35_ATP-bd"/>
</dbReference>
<evidence type="ECO:0000256" key="1">
    <source>
        <dbReference type="ARBA" id="ARBA00007352"/>
    </source>
</evidence>
<name>A0A2M9XE77_9LEPT</name>
<dbReference type="GO" id="GO:0016887">
    <property type="term" value="F:ATP hydrolysis activity"/>
    <property type="evidence" value="ECO:0007669"/>
    <property type="project" value="UniProtKB-UniRule"/>
</dbReference>
<evidence type="ECO:0000256" key="7">
    <source>
        <dbReference type="ARBA" id="ARBA00023004"/>
    </source>
</evidence>
<dbReference type="GO" id="GO:0051539">
    <property type="term" value="F:4 iron, 4 sulfur cluster binding"/>
    <property type="evidence" value="ECO:0007669"/>
    <property type="project" value="TreeGrafter"/>
</dbReference>
<keyword evidence="12" id="KW-1185">Reference proteome</keyword>
<comment type="similarity">
    <text evidence="9">Belongs to the Mrp/NBP35 ATP-binding proteins family.</text>
</comment>
<comment type="caution">
    <text evidence="11">The sequence shown here is derived from an EMBL/GenBank/DDBJ whole genome shotgun (WGS) entry which is preliminary data.</text>
</comment>
<feature type="binding site" evidence="9">
    <location>
        <begin position="106"/>
        <end position="113"/>
    </location>
    <ligand>
        <name>ATP</name>
        <dbReference type="ChEBI" id="CHEBI:30616"/>
    </ligand>
</feature>
<evidence type="ECO:0000313" key="11">
    <source>
        <dbReference type="EMBL" id="PJZ25997.1"/>
    </source>
</evidence>
<keyword evidence="4 9" id="KW-0547">Nucleotide-binding</keyword>
<organism evidence="11 12">
    <name type="scientific">Leptospira hartskeerlii</name>
    <dbReference type="NCBI Taxonomy" id="2023177"/>
    <lineage>
        <taxon>Bacteria</taxon>
        <taxon>Pseudomonadati</taxon>
        <taxon>Spirochaetota</taxon>
        <taxon>Spirochaetia</taxon>
        <taxon>Leptospirales</taxon>
        <taxon>Leptospiraceae</taxon>
        <taxon>Leptospira</taxon>
    </lineage>
</organism>
<dbReference type="RefSeq" id="WP_100705797.1">
    <property type="nucleotide sequence ID" value="NZ_NPDL01000015.1"/>
</dbReference>
<dbReference type="InterPro" id="IPR034904">
    <property type="entry name" value="FSCA_dom_sf"/>
</dbReference>
<dbReference type="Pfam" id="PF01883">
    <property type="entry name" value="FeS_assembly_P"/>
    <property type="match status" value="1"/>
</dbReference>
<evidence type="ECO:0000256" key="9">
    <source>
        <dbReference type="HAMAP-Rule" id="MF_02040"/>
    </source>
</evidence>
<keyword evidence="6 9" id="KW-0067">ATP-binding</keyword>